<organism evidence="4 5">
    <name type="scientific">Ornithinimicrobium humiphilum</name>
    <dbReference type="NCBI Taxonomy" id="125288"/>
    <lineage>
        <taxon>Bacteria</taxon>
        <taxon>Bacillati</taxon>
        <taxon>Actinomycetota</taxon>
        <taxon>Actinomycetes</taxon>
        <taxon>Micrococcales</taxon>
        <taxon>Ornithinimicrobiaceae</taxon>
        <taxon>Ornithinimicrobium</taxon>
    </lineage>
</organism>
<comment type="caution">
    <text evidence="4">The sequence shown here is derived from an EMBL/GenBank/DDBJ whole genome shotgun (WGS) entry which is preliminary data.</text>
</comment>
<evidence type="ECO:0000256" key="2">
    <source>
        <dbReference type="ARBA" id="ARBA00023163"/>
    </source>
</evidence>
<dbReference type="InterPro" id="IPR041916">
    <property type="entry name" value="Anti_sigma_zinc_sf"/>
</dbReference>
<keyword evidence="1" id="KW-0805">Transcription regulation</keyword>
<dbReference type="OrthoDB" id="5242431at2"/>
<evidence type="ECO:0000313" key="5">
    <source>
        <dbReference type="Proteomes" id="UP000315133"/>
    </source>
</evidence>
<evidence type="ECO:0000256" key="3">
    <source>
        <dbReference type="SAM" id="MobiDB-lite"/>
    </source>
</evidence>
<sequence>MSELQQAGPGPCPDEDELVELALGHADRLGADRLSVHLATCAACRRSYDDLAGAVEAVLPAVPRIAPPPGFEEIALQRLEEARQDLAEAYAPGPSDPAGGPGPTRRPAPDPRPGRRAVLVAAAAAVLGAATGAGATAYLTRGEPSPWATPLLTADGRRVGTVSPSYGDAGAFLVVDVTHGPSGRSYTCRLRTADGSSQDVATWSLADDRPNSWVVAVEDPDAVVAVELVGPSGAVWSTAALGAQSA</sequence>
<reference evidence="4 5" key="1">
    <citation type="submission" date="2019-06" db="EMBL/GenBank/DDBJ databases">
        <title>Sequencing the genomes of 1000 actinobacteria strains.</title>
        <authorList>
            <person name="Klenk H.-P."/>
        </authorList>
    </citation>
    <scope>NUCLEOTIDE SEQUENCE [LARGE SCALE GENOMIC DNA]</scope>
    <source>
        <strain evidence="4 5">DSM 12362</strain>
    </source>
</reference>
<gene>
    <name evidence="4" type="ORF">FB476_0891</name>
</gene>
<dbReference type="Proteomes" id="UP000315133">
    <property type="component" value="Unassembled WGS sequence"/>
</dbReference>
<proteinExistence type="predicted"/>
<feature type="compositionally biased region" description="Low complexity" evidence="3">
    <location>
        <begin position="89"/>
        <end position="98"/>
    </location>
</feature>
<dbReference type="EMBL" id="VFPU01000001">
    <property type="protein sequence ID" value="TQM96038.1"/>
    <property type="molecule type" value="Genomic_DNA"/>
</dbReference>
<accession>A0A543KLU5</accession>
<protein>
    <submittedName>
        <fullName evidence="4">Uncharacterized protein</fullName>
    </submittedName>
</protein>
<feature type="region of interest" description="Disordered" evidence="3">
    <location>
        <begin position="89"/>
        <end position="114"/>
    </location>
</feature>
<keyword evidence="2" id="KW-0804">Transcription</keyword>
<dbReference type="RefSeq" id="WP_141817712.1">
    <property type="nucleotide sequence ID" value="NZ_BAAAIL010000003.1"/>
</dbReference>
<dbReference type="Gene3D" id="1.10.10.1320">
    <property type="entry name" value="Anti-sigma factor, zinc-finger domain"/>
    <property type="match status" value="1"/>
</dbReference>
<dbReference type="AlphaFoldDB" id="A0A543KLU5"/>
<keyword evidence="5" id="KW-1185">Reference proteome</keyword>
<evidence type="ECO:0000256" key="1">
    <source>
        <dbReference type="ARBA" id="ARBA00023015"/>
    </source>
</evidence>
<name>A0A543KLU5_9MICO</name>
<evidence type="ECO:0000313" key="4">
    <source>
        <dbReference type="EMBL" id="TQM96038.1"/>
    </source>
</evidence>